<keyword evidence="4" id="KW-1185">Reference proteome</keyword>
<dbReference type="InterPro" id="IPR025723">
    <property type="entry name" value="ArsA/GET3_ATPase-like"/>
</dbReference>
<name>A0ABV0KNV5_9CYAN</name>
<comment type="similarity">
    <text evidence="1">Belongs to the arsA ATPase family.</text>
</comment>
<accession>A0ABV0KNV5</accession>
<dbReference type="SUPFAM" id="SSF52540">
    <property type="entry name" value="P-loop containing nucleoside triphosphate hydrolases"/>
    <property type="match status" value="2"/>
</dbReference>
<dbReference type="Gene3D" id="3.40.50.300">
    <property type="entry name" value="P-loop containing nucleotide triphosphate hydrolases"/>
    <property type="match status" value="2"/>
</dbReference>
<gene>
    <name evidence="3" type="ORF">NDI38_20825</name>
</gene>
<dbReference type="Pfam" id="PF02374">
    <property type="entry name" value="ArsA_ATPase"/>
    <property type="match status" value="2"/>
</dbReference>
<dbReference type="InterPro" id="IPR016300">
    <property type="entry name" value="ATPase_ArsA/GET3"/>
</dbReference>
<evidence type="ECO:0000256" key="1">
    <source>
        <dbReference type="ARBA" id="ARBA00011040"/>
    </source>
</evidence>
<dbReference type="EMBL" id="JAMPLM010000023">
    <property type="protein sequence ID" value="MEP1060880.1"/>
    <property type="molecule type" value="Genomic_DNA"/>
</dbReference>
<dbReference type="InterPro" id="IPR027417">
    <property type="entry name" value="P-loop_NTPase"/>
</dbReference>
<dbReference type="PANTHER" id="PTHR10803">
    <property type="entry name" value="ARSENICAL PUMP-DRIVING ATPASE ARSENITE-TRANSLOCATING ATPASE"/>
    <property type="match status" value="1"/>
</dbReference>
<dbReference type="NCBIfam" id="TIGR00345">
    <property type="entry name" value="GET3_arsA_TRC40"/>
    <property type="match status" value="2"/>
</dbReference>
<dbReference type="CDD" id="cd02035">
    <property type="entry name" value="ArsA"/>
    <property type="match status" value="2"/>
</dbReference>
<dbReference type="Proteomes" id="UP001476950">
    <property type="component" value="Unassembled WGS sequence"/>
</dbReference>
<sequence>MELQLYDSLHLTMFSGKGGVGKTTLACGFARQWAQRFPDESILLLSTDPAHSLGDVLQMTVTDDPQPAVDLPNLKVRSLDAETLLQAFKSDYGNVLELLVERGSFVENEDLTPVWDLSWPGLDELMGILEIQRLLREHEADRVVVDMAPSGHTLNLFGLMDFLDEFLSALELFQEKHRVISQSFTGRYTADQADAFLQDMKADLVGGRQLLQNQDATACLVVAIAEPMSLLETQRFLTALETLKIPVGGVFVNRLVEAEGRRQEAEVGEAEGSNQESFHPSSPALLDRLAEQQQLLSKFIALADQKPIFAVPQQAQEPAGTIALDHLFTQIQPATVESVVITAPQIQVPEKILPGFGDFIAAGRQLILVGGKGGVGKTTVAAAIAWGMAERYSDRKIRVISIDPAHSLGDAFGQALGHEAIALTSNLSAQEVDAEQVLDQFRQDYLWELAEMMSGETSDGETTLKLAYGPEAWRKIVAQALPGIDEMLSLVTVMELLESKAQDLIVLDTAPTGHLLRFLEMPSAMGDWLAWIFKLWIKYQDVLGRTDLIGRLRTLRQRVMQAQKKLKDPKYTEFIGVIQAQAAITAEAQRLAITLNDMGMAQHYIVQNRFEAGQKLAEGLFSEQTIVHLPGLPRSISPSNRIQMAAKLLF</sequence>
<comment type="caution">
    <text evidence="3">The sequence shown here is derived from an EMBL/GenBank/DDBJ whole genome shotgun (WGS) entry which is preliminary data.</text>
</comment>
<organism evidence="3 4">
    <name type="scientific">Stenomitos frigidus AS-A4</name>
    <dbReference type="NCBI Taxonomy" id="2933935"/>
    <lineage>
        <taxon>Bacteria</taxon>
        <taxon>Bacillati</taxon>
        <taxon>Cyanobacteriota</taxon>
        <taxon>Cyanophyceae</taxon>
        <taxon>Leptolyngbyales</taxon>
        <taxon>Leptolyngbyaceae</taxon>
        <taxon>Stenomitos</taxon>
    </lineage>
</organism>
<proteinExistence type="inferred from homology"/>
<dbReference type="RefSeq" id="WP_242033707.1">
    <property type="nucleotide sequence ID" value="NZ_JAMPLM010000023.1"/>
</dbReference>
<evidence type="ECO:0000259" key="2">
    <source>
        <dbReference type="SMART" id="SM00382"/>
    </source>
</evidence>
<feature type="domain" description="AAA+ ATPase" evidence="2">
    <location>
        <begin position="363"/>
        <end position="631"/>
    </location>
</feature>
<evidence type="ECO:0000313" key="3">
    <source>
        <dbReference type="EMBL" id="MEP1060880.1"/>
    </source>
</evidence>
<dbReference type="InterPro" id="IPR003593">
    <property type="entry name" value="AAA+_ATPase"/>
</dbReference>
<protein>
    <submittedName>
        <fullName evidence="3">ArsA family ATPase</fullName>
    </submittedName>
</protein>
<feature type="domain" description="AAA+ ATPase" evidence="2">
    <location>
        <begin position="8"/>
        <end position="246"/>
    </location>
</feature>
<dbReference type="PANTHER" id="PTHR10803:SF3">
    <property type="entry name" value="ATPASE GET3"/>
    <property type="match status" value="1"/>
</dbReference>
<evidence type="ECO:0000313" key="4">
    <source>
        <dbReference type="Proteomes" id="UP001476950"/>
    </source>
</evidence>
<dbReference type="SMART" id="SM00382">
    <property type="entry name" value="AAA"/>
    <property type="match status" value="2"/>
</dbReference>
<reference evidence="3 4" key="1">
    <citation type="submission" date="2022-04" db="EMBL/GenBank/DDBJ databases">
        <title>Positive selection, recombination, and allopatry shape intraspecific diversity of widespread and dominant cyanobacteria.</title>
        <authorList>
            <person name="Wei J."/>
            <person name="Shu W."/>
            <person name="Hu C."/>
        </authorList>
    </citation>
    <scope>NUCLEOTIDE SEQUENCE [LARGE SCALE GENOMIC DNA]</scope>
    <source>
        <strain evidence="3 4">AS-A4</strain>
    </source>
</reference>